<dbReference type="EMBL" id="CM001880">
    <property type="protein sequence ID" value="EOX98757.1"/>
    <property type="molecule type" value="Genomic_DNA"/>
</dbReference>
<dbReference type="Proteomes" id="UP000026915">
    <property type="component" value="Chromosome 2"/>
</dbReference>
<proteinExistence type="inferred from homology"/>
<gene>
    <name evidence="2" type="ORF">TCM_007450</name>
</gene>
<dbReference type="AlphaFoldDB" id="A0A061E2B9"/>
<dbReference type="Gene3D" id="3.40.50.12660">
    <property type="match status" value="1"/>
</dbReference>
<keyword evidence="3" id="KW-1185">Reference proteome</keyword>
<dbReference type="HOGENOM" id="CLU_1039814_0_0_1"/>
<evidence type="ECO:0000313" key="2">
    <source>
        <dbReference type="EMBL" id="EOX98757.1"/>
    </source>
</evidence>
<dbReference type="eggNOG" id="KOG1546">
    <property type="taxonomic scope" value="Eukaryota"/>
</dbReference>
<dbReference type="GO" id="GO:0005737">
    <property type="term" value="C:cytoplasm"/>
    <property type="evidence" value="ECO:0000318"/>
    <property type="project" value="GO_Central"/>
</dbReference>
<organism evidence="2 3">
    <name type="scientific">Theobroma cacao</name>
    <name type="common">Cacao</name>
    <name type="synonym">Cocoa</name>
    <dbReference type="NCBI Taxonomy" id="3641"/>
    <lineage>
        <taxon>Eukaryota</taxon>
        <taxon>Viridiplantae</taxon>
        <taxon>Streptophyta</taxon>
        <taxon>Embryophyta</taxon>
        <taxon>Tracheophyta</taxon>
        <taxon>Spermatophyta</taxon>
        <taxon>Magnoliopsida</taxon>
        <taxon>eudicotyledons</taxon>
        <taxon>Gunneridae</taxon>
        <taxon>Pentapetalae</taxon>
        <taxon>rosids</taxon>
        <taxon>malvids</taxon>
        <taxon>Malvales</taxon>
        <taxon>Malvaceae</taxon>
        <taxon>Byttnerioideae</taxon>
        <taxon>Theobroma</taxon>
    </lineage>
</organism>
<dbReference type="STRING" id="3641.A0A061E2B9"/>
<comment type="similarity">
    <text evidence="1">Belongs to the peptidase C14B family.</text>
</comment>
<sequence>MEIKIVCQRCRLKFAAVTTAETLVCPHCLKVNPNRTLQRRTSTGDEINFPFCLKGTRDEINDTIVRPPPRGATLHATVDACYSCRGEMEIKIVCQRCRQKFAATSNAEAVVCPHCRMVNPNRTLQKRSSTGDEINFSLFLKGTGAEINDTIERPLPRGAKLEGFYIWEDQRNPLFYKGISGGLAFCFSACDDNQISTDTTAFTGTNTRTGAMTFSFIQAVQHEPRLTHGRLLNAMRNAIRDVKAGLRLNGATDIFIREFDIYSKQFVL</sequence>
<dbReference type="GO" id="GO:0004197">
    <property type="term" value="F:cysteine-type endopeptidase activity"/>
    <property type="evidence" value="ECO:0000318"/>
    <property type="project" value="GO_Central"/>
</dbReference>
<dbReference type="InParanoid" id="A0A061E2B9"/>
<dbReference type="PANTHER" id="PTHR48104:SF17">
    <property type="entry name" value="METACASPASE-3"/>
    <property type="match status" value="1"/>
</dbReference>
<dbReference type="GO" id="GO:0006508">
    <property type="term" value="P:proteolysis"/>
    <property type="evidence" value="ECO:0000318"/>
    <property type="project" value="GO_Central"/>
</dbReference>
<dbReference type="Gramene" id="EOX98757">
    <property type="protein sequence ID" value="EOX98757"/>
    <property type="gene ID" value="TCM_007450"/>
</dbReference>
<dbReference type="PANTHER" id="PTHR48104">
    <property type="entry name" value="METACASPASE-4"/>
    <property type="match status" value="1"/>
</dbReference>
<name>A0A061E2B9_THECC</name>
<evidence type="ECO:0000256" key="1">
    <source>
        <dbReference type="ARBA" id="ARBA00009005"/>
    </source>
</evidence>
<reference evidence="2 3" key="1">
    <citation type="journal article" date="2013" name="Genome Biol.">
        <title>The genome sequence of the most widely cultivated cacao type and its use to identify candidate genes regulating pod color.</title>
        <authorList>
            <person name="Motamayor J.C."/>
            <person name="Mockaitis K."/>
            <person name="Schmutz J."/>
            <person name="Haiminen N."/>
            <person name="Iii D.L."/>
            <person name="Cornejo O."/>
            <person name="Findley S.D."/>
            <person name="Zheng P."/>
            <person name="Utro F."/>
            <person name="Royaert S."/>
            <person name="Saski C."/>
            <person name="Jenkins J."/>
            <person name="Podicheti R."/>
            <person name="Zhao M."/>
            <person name="Scheffler B.E."/>
            <person name="Stack J.C."/>
            <person name="Feltus F.A."/>
            <person name="Mustiga G.M."/>
            <person name="Amores F."/>
            <person name="Phillips W."/>
            <person name="Marelli J.P."/>
            <person name="May G.D."/>
            <person name="Shapiro H."/>
            <person name="Ma J."/>
            <person name="Bustamante C.D."/>
            <person name="Schnell R.J."/>
            <person name="Main D."/>
            <person name="Gilbert D."/>
            <person name="Parida L."/>
            <person name="Kuhn D.N."/>
        </authorList>
    </citation>
    <scope>NUCLEOTIDE SEQUENCE [LARGE SCALE GENOMIC DNA]</scope>
    <source>
        <strain evidence="3">cv. Matina 1-6</strain>
    </source>
</reference>
<dbReference type="InterPro" id="IPR050452">
    <property type="entry name" value="Metacaspase"/>
</dbReference>
<accession>A0A061E2B9</accession>
<protein>
    <submittedName>
        <fullName evidence="2">Metacaspase 3-like protein</fullName>
    </submittedName>
</protein>
<evidence type="ECO:0000313" key="3">
    <source>
        <dbReference type="Proteomes" id="UP000026915"/>
    </source>
</evidence>